<organism evidence="8 9">
    <name type="scientific">Corynascus novoguineensis</name>
    <dbReference type="NCBI Taxonomy" id="1126955"/>
    <lineage>
        <taxon>Eukaryota</taxon>
        <taxon>Fungi</taxon>
        <taxon>Dikarya</taxon>
        <taxon>Ascomycota</taxon>
        <taxon>Pezizomycotina</taxon>
        <taxon>Sordariomycetes</taxon>
        <taxon>Sordariomycetidae</taxon>
        <taxon>Sordariales</taxon>
        <taxon>Chaetomiaceae</taxon>
        <taxon>Corynascus</taxon>
    </lineage>
</organism>
<reference evidence="8" key="1">
    <citation type="journal article" date="2023" name="Mol. Phylogenet. Evol.">
        <title>Genome-scale phylogeny and comparative genomics of the fungal order Sordariales.</title>
        <authorList>
            <person name="Hensen N."/>
            <person name="Bonometti L."/>
            <person name="Westerberg I."/>
            <person name="Brannstrom I.O."/>
            <person name="Guillou S."/>
            <person name="Cros-Aarteil S."/>
            <person name="Calhoun S."/>
            <person name="Haridas S."/>
            <person name="Kuo A."/>
            <person name="Mondo S."/>
            <person name="Pangilinan J."/>
            <person name="Riley R."/>
            <person name="LaButti K."/>
            <person name="Andreopoulos B."/>
            <person name="Lipzen A."/>
            <person name="Chen C."/>
            <person name="Yan M."/>
            <person name="Daum C."/>
            <person name="Ng V."/>
            <person name="Clum A."/>
            <person name="Steindorff A."/>
            <person name="Ohm R.A."/>
            <person name="Martin F."/>
            <person name="Silar P."/>
            <person name="Natvig D.O."/>
            <person name="Lalanne C."/>
            <person name="Gautier V."/>
            <person name="Ament-Velasquez S.L."/>
            <person name="Kruys A."/>
            <person name="Hutchinson M.I."/>
            <person name="Powell A.J."/>
            <person name="Barry K."/>
            <person name="Miller A.N."/>
            <person name="Grigoriev I.V."/>
            <person name="Debuchy R."/>
            <person name="Gladieux P."/>
            <person name="Hiltunen Thoren M."/>
            <person name="Johannesson H."/>
        </authorList>
    </citation>
    <scope>NUCLEOTIDE SEQUENCE</scope>
    <source>
        <strain evidence="8">CBS 359.72</strain>
    </source>
</reference>
<dbReference type="PANTHER" id="PTHR45626:SF26">
    <property type="entry name" value="FAMILY HELICASE, PUTATIVE (AFU_ORTHOLOGUE AFUA_2G09120)-RELATED"/>
    <property type="match status" value="1"/>
</dbReference>
<sequence>MFEDMVARLNPIDLKGASIRLNVATLCSGTEAPIFALDLIRDALVTQGFGVEFELNHLFSCEIEPFKQGFIRRNLPPGTLIFRDVVELASTALTGKATTASGSKAGIPAQEVDILFAGCSCVDYSNMNQNKPSGRVPALDRHLKQQPNNGDMGMARKPAPKKRTVDNDAKRYINRKQDLPTVHLDEAFVHDLDEALRELALLPSGGESARTFFAAIKLITVIRPKLVILENVYNAPWDMYTEQIFPKVCYVADFVRLDSKEFYLPQTRQRGYLLAVDAASIGAKSARAIIEAWKEQVPCCKRPASAPVSAFLRPVDDPATVQARADMENRSSSNAEWALCSLRHADVRQKHGIRRDDNPFSLKAMRNSRVIFAAYPSHSWMQFWDSQVARVVDFMDIAFATLRKESVDLGYKTCMIDVSQNVDRNDLVNGGRARVKSNLGIVGCITPSGLPIVTDLMRPITGLETLALQGLPVNDLIVSTESQAQLRDLAGNAMTVTVVGAVTLALLLAVSKTNAVTGLLGWPEPTEAPKRGLYLQAPRMESLERGRNRPITFDAQVLLNIAKDMTRLCPCSTQPDEVFRCDDCGTTACSICCINPVHSFVAKQATGSQFSAEQGRVRLMNILPNALMLPVPESIINDALGSIEDDLYRSAVCSIVRDTPVFFFDEVKVTETITVCYKKSDSIARLALSTESACCWYIYIAPWHRRRVELSKCFDLDQPIARGEVLSGDISNPHWSLWIPGRIDLELGFSNPGKGKFRPAKLSFAPGYGKVPNAALQHWRRSVEAKVCGTYSHHPKCGTAGNRLHIRHVSTTASDRVFMMWDSASLRDPDDDHFIWTETIRRLKPYEYREVLLHARPTHSWELEDLVQKPMSVFWPGYWSWPPEAEGFKPIEIYNPARIHWGSTESIRQKPCHLYGQTPIIQMPALATVSATFRGFPFSTSRFGAPRADNSYYIVPYTECDTFLRTFSFISNEICRSRIPESAASFPHLDGIWVPVEPCQNCSVTPPEVTVYTRKDPRKVGDKTQTETKGGGTKIPNMNSAGDDGLRTTKVVIEDPEEAALFERQYQDLPRAVAVAAHLRTDSYGFLTLDIRLLLQPRTLASRALAHLLQAHHTAARGRLAVDSDATTSFTVTLDYAPGSAIVGLRPFSCSVQPCSEDNTVGIDLACAREYELPDVNPPRFCRASTRARKTTSVQYRLRPSQREAVNWMLQRERVGLDFVKCEIEEEVVAPLNLRVMGKAEWTNHFPYCSRGGVVAHEIGYGKTVVTLAVCDYMRDFDTTGSIAERIQKVDSAWSEELRGPFEQVYGGLSFPKPKAATFFCHLSATLVIVPKHITAQWESEAAKFLGLAKPKLLVIKTVAAFYGDCSLEELQEAEIIIVSSAVFGKAFLDRLQPVSGPDESFPAGLFGRTLEAWYREALRIHRILTASYLAGCDASVSREQLVEAIEGKLIPALRSKRKAATDALVEKQVPEIDRQYYKRRIRGADKAHSAVISGNNLGGADPEVGRGSIGPEGACGETGSDDKLGDVDSEDKSSNTHSKKTTRRAARGKIASKLKKGLWAISCLHNCSFARIVWDECSYDDDSNIRLFVANAVANAKWLLSATPKLFALEQVCNISAAFGVHVARPEPRMMPGLPAVTKGPELAPMSKSEQFHVFASPVKSVTLAQERHNHAEAFVAAYFRANALDAEVAIEFEEHVVPIDMTESDSVRYHLLSQEILDSGCDYTALPEHARHEVTIRGVDLLGRDNSAAARMLLSLLACGLAKPVNSTSDLIQSLYRRNAKLSSQMKFLWDKMMWLRRWIMPVLDLKATQQEHLVSQYSMSIRDTLARVDALCHKFSNALLRDGNFEQFGGAGVFLLEASVVAHHQVQPQIPHRLDPDVMQLMRSQFRPGWEKDYAVTKALYTWVDFFSFSETTLYKLTEDQVRLLAEDLCWLRYKIDACSAPFRDGFPALPLTETDIFSEAPRSIPPNIGELFERNKQIIDGLDENEMRDIVEGWARAKKGNTTKQEARADLEVKYRDPKASKASLVELLTELNVKFSPNATLGDLREKLRQHKAGLATCDNYRDGRAPPDRHRDFEAATLCTSRDADKQAEAVNEELKRTMVHLAKTIEDLRATVLETNFIPRYSLVANASDKDSAVRGHSCCGCQNPLVSASASFLVVACGHFLCGECRSAAGFYCPVKDCPAFIRKRPVLQCSQIPTPYRDGPRKKAEHVARLVDQFPKDEYVVVFAQYRQLVSSLAAAFRRADLGVLDISAVKDDDVSRKLEDFKAGKAGRILLLDMDSETSAGSNLTIASRVIFVNPYVHGDEEHQIRTVRQAKGRCIRTGQTKKVHVYHFMVPGTVEEETLRTFAKNSPSVQLFFDSFERKPWWLL</sequence>
<dbReference type="InterPro" id="IPR000330">
    <property type="entry name" value="SNF2_N"/>
</dbReference>
<dbReference type="InterPro" id="IPR049730">
    <property type="entry name" value="SNF2/RAD54-like_C"/>
</dbReference>
<evidence type="ECO:0000256" key="1">
    <source>
        <dbReference type="ARBA" id="ARBA00022603"/>
    </source>
</evidence>
<evidence type="ECO:0000256" key="2">
    <source>
        <dbReference type="ARBA" id="ARBA00022679"/>
    </source>
</evidence>
<dbReference type="GO" id="GO:0016787">
    <property type="term" value="F:hydrolase activity"/>
    <property type="evidence" value="ECO:0007669"/>
    <property type="project" value="UniProtKB-KW"/>
</dbReference>
<dbReference type="InterPro" id="IPR050628">
    <property type="entry name" value="SNF2_RAD54_helicase_TF"/>
</dbReference>
<keyword evidence="9" id="KW-1185">Reference proteome</keyword>
<evidence type="ECO:0000256" key="5">
    <source>
        <dbReference type="ARBA" id="ARBA00022840"/>
    </source>
</evidence>
<comment type="caution">
    <text evidence="8">The sequence shown here is derived from an EMBL/GenBank/DDBJ whole genome shotgun (WGS) entry which is preliminary data.</text>
</comment>
<dbReference type="Pfam" id="PF00145">
    <property type="entry name" value="DNA_methylase"/>
    <property type="match status" value="1"/>
</dbReference>
<dbReference type="CDD" id="cd18793">
    <property type="entry name" value="SF2_C_SNF"/>
    <property type="match status" value="1"/>
</dbReference>
<evidence type="ECO:0000313" key="8">
    <source>
        <dbReference type="EMBL" id="KAK4244108.1"/>
    </source>
</evidence>
<keyword evidence="5" id="KW-0067">ATP-binding</keyword>
<feature type="region of interest" description="Disordered" evidence="6">
    <location>
        <begin position="1018"/>
        <end position="1041"/>
    </location>
</feature>
<dbReference type="InterPro" id="IPR001525">
    <property type="entry name" value="C5_MeTfrase"/>
</dbReference>
<evidence type="ECO:0000256" key="6">
    <source>
        <dbReference type="SAM" id="MobiDB-lite"/>
    </source>
</evidence>
<accession>A0AAN7CL41</accession>
<dbReference type="GO" id="GO:0008168">
    <property type="term" value="F:methyltransferase activity"/>
    <property type="evidence" value="ECO:0007669"/>
    <property type="project" value="UniProtKB-KW"/>
</dbReference>
<evidence type="ECO:0000259" key="7">
    <source>
        <dbReference type="Pfam" id="PF00176"/>
    </source>
</evidence>
<reference evidence="8" key="2">
    <citation type="submission" date="2023-05" db="EMBL/GenBank/DDBJ databases">
        <authorList>
            <consortium name="Lawrence Berkeley National Laboratory"/>
            <person name="Steindorff A."/>
            <person name="Hensen N."/>
            <person name="Bonometti L."/>
            <person name="Westerberg I."/>
            <person name="Brannstrom I.O."/>
            <person name="Guillou S."/>
            <person name="Cros-Aarteil S."/>
            <person name="Calhoun S."/>
            <person name="Haridas S."/>
            <person name="Kuo A."/>
            <person name="Mondo S."/>
            <person name="Pangilinan J."/>
            <person name="Riley R."/>
            <person name="Labutti K."/>
            <person name="Andreopoulos B."/>
            <person name="Lipzen A."/>
            <person name="Chen C."/>
            <person name="Yanf M."/>
            <person name="Daum C."/>
            <person name="Ng V."/>
            <person name="Clum A."/>
            <person name="Ohm R."/>
            <person name="Martin F."/>
            <person name="Silar P."/>
            <person name="Natvig D."/>
            <person name="Lalanne C."/>
            <person name="Gautier V."/>
            <person name="Ament-Velasquez S.L."/>
            <person name="Kruys A."/>
            <person name="Hutchinson M.I."/>
            <person name="Powell A.J."/>
            <person name="Barry K."/>
            <person name="Miller A.N."/>
            <person name="Grigoriev I.V."/>
            <person name="Debuchy R."/>
            <person name="Gladieux P."/>
            <person name="Thoren M.H."/>
            <person name="Johannesson H."/>
        </authorList>
    </citation>
    <scope>NUCLEOTIDE SEQUENCE</scope>
    <source>
        <strain evidence="8">CBS 359.72</strain>
    </source>
</reference>
<dbReference type="InterPro" id="IPR027417">
    <property type="entry name" value="P-loop_NTPase"/>
</dbReference>
<dbReference type="GO" id="GO:0005524">
    <property type="term" value="F:ATP binding"/>
    <property type="evidence" value="ECO:0007669"/>
    <property type="project" value="UniProtKB-KW"/>
</dbReference>
<dbReference type="EMBL" id="MU857757">
    <property type="protein sequence ID" value="KAK4244108.1"/>
    <property type="molecule type" value="Genomic_DNA"/>
</dbReference>
<dbReference type="InterPro" id="IPR029063">
    <property type="entry name" value="SAM-dependent_MTases_sf"/>
</dbReference>
<keyword evidence="3" id="KW-0547">Nucleotide-binding</keyword>
<feature type="compositionally biased region" description="Basic residues" evidence="6">
    <location>
        <begin position="1538"/>
        <end position="1548"/>
    </location>
</feature>
<evidence type="ECO:0000256" key="3">
    <source>
        <dbReference type="ARBA" id="ARBA00022741"/>
    </source>
</evidence>
<dbReference type="SUPFAM" id="SSF52540">
    <property type="entry name" value="P-loop containing nucleoside triphosphate hydrolases"/>
    <property type="match status" value="2"/>
</dbReference>
<dbReference type="Pfam" id="PF00176">
    <property type="entry name" value="SNF2-rel_dom"/>
    <property type="match status" value="1"/>
</dbReference>
<feature type="compositionally biased region" description="Basic and acidic residues" evidence="6">
    <location>
        <begin position="1521"/>
        <end position="1535"/>
    </location>
</feature>
<keyword evidence="1" id="KW-0489">Methyltransferase</keyword>
<dbReference type="GO" id="GO:0005634">
    <property type="term" value="C:nucleus"/>
    <property type="evidence" value="ECO:0007669"/>
    <property type="project" value="TreeGrafter"/>
</dbReference>
<protein>
    <recommendedName>
        <fullName evidence="7">SNF2 N-terminal domain-containing protein</fullName>
    </recommendedName>
</protein>
<dbReference type="SUPFAM" id="SSF53335">
    <property type="entry name" value="S-adenosyl-L-methionine-dependent methyltransferases"/>
    <property type="match status" value="1"/>
</dbReference>
<feature type="region of interest" description="Disordered" evidence="6">
    <location>
        <begin position="1493"/>
        <end position="1548"/>
    </location>
</feature>
<name>A0AAN7CL41_9PEZI</name>
<dbReference type="Gene3D" id="3.40.50.150">
    <property type="entry name" value="Vaccinia Virus protein VP39"/>
    <property type="match status" value="1"/>
</dbReference>
<dbReference type="GO" id="GO:0032259">
    <property type="term" value="P:methylation"/>
    <property type="evidence" value="ECO:0007669"/>
    <property type="project" value="UniProtKB-KW"/>
</dbReference>
<dbReference type="Gene3D" id="3.40.50.300">
    <property type="entry name" value="P-loop containing nucleotide triphosphate hydrolases"/>
    <property type="match status" value="2"/>
</dbReference>
<dbReference type="PANTHER" id="PTHR45626">
    <property type="entry name" value="TRANSCRIPTION TERMINATION FACTOR 2-RELATED"/>
    <property type="match status" value="1"/>
</dbReference>
<evidence type="ECO:0000313" key="9">
    <source>
        <dbReference type="Proteomes" id="UP001303647"/>
    </source>
</evidence>
<dbReference type="GO" id="GO:0008094">
    <property type="term" value="F:ATP-dependent activity, acting on DNA"/>
    <property type="evidence" value="ECO:0007669"/>
    <property type="project" value="TreeGrafter"/>
</dbReference>
<keyword evidence="4" id="KW-0378">Hydrolase</keyword>
<gene>
    <name evidence="8" type="ORF">C7999DRAFT_17603</name>
</gene>
<dbReference type="Proteomes" id="UP001303647">
    <property type="component" value="Unassembled WGS sequence"/>
</dbReference>
<proteinExistence type="predicted"/>
<keyword evidence="2" id="KW-0808">Transferase</keyword>
<evidence type="ECO:0000256" key="4">
    <source>
        <dbReference type="ARBA" id="ARBA00022801"/>
    </source>
</evidence>
<dbReference type="GO" id="GO:0006281">
    <property type="term" value="P:DNA repair"/>
    <property type="evidence" value="ECO:0007669"/>
    <property type="project" value="TreeGrafter"/>
</dbReference>
<feature type="domain" description="SNF2 N-terminal" evidence="7">
    <location>
        <begin position="1202"/>
        <end position="1352"/>
    </location>
</feature>